<evidence type="ECO:0000313" key="2">
    <source>
        <dbReference type="EMBL" id="GAA4790818.1"/>
    </source>
</evidence>
<keyword evidence="3" id="KW-1185">Reference proteome</keyword>
<protein>
    <submittedName>
        <fullName evidence="2">Uncharacterized protein</fullName>
    </submittedName>
</protein>
<gene>
    <name evidence="2" type="ORF">GCM10023231_18380</name>
</gene>
<sequence>MNPYKEKLKQTIEDYLDLKNHLSLQEKENQILEENLSTYCEKISLQTEFLESNIDKNELIAFSELAEELRQAKSDLKLERIENLAVITSSIEYCLNKLNESCCIVDTKYGFKNVYIDELGRPVIDDNFTSF</sequence>
<accession>A0ABP9B691</accession>
<evidence type="ECO:0000256" key="1">
    <source>
        <dbReference type="SAM" id="Coils"/>
    </source>
</evidence>
<feature type="coiled-coil region" evidence="1">
    <location>
        <begin position="5"/>
        <end position="82"/>
    </location>
</feature>
<evidence type="ECO:0000313" key="3">
    <source>
        <dbReference type="Proteomes" id="UP001501411"/>
    </source>
</evidence>
<proteinExistence type="predicted"/>
<dbReference type="RefSeq" id="WP_345231466.1">
    <property type="nucleotide sequence ID" value="NZ_BAABIQ010000028.1"/>
</dbReference>
<comment type="caution">
    <text evidence="2">The sequence shown here is derived from an EMBL/GenBank/DDBJ whole genome shotgun (WGS) entry which is preliminary data.</text>
</comment>
<reference evidence="3" key="1">
    <citation type="journal article" date="2019" name="Int. J. Syst. Evol. Microbiol.">
        <title>The Global Catalogue of Microorganisms (GCM) 10K type strain sequencing project: providing services to taxonomists for standard genome sequencing and annotation.</title>
        <authorList>
            <consortium name="The Broad Institute Genomics Platform"/>
            <consortium name="The Broad Institute Genome Sequencing Center for Infectious Disease"/>
            <person name="Wu L."/>
            <person name="Ma J."/>
        </authorList>
    </citation>
    <scope>NUCLEOTIDE SEQUENCE [LARGE SCALE GENOMIC DNA]</scope>
    <source>
        <strain evidence="3">JCM 18200</strain>
    </source>
</reference>
<dbReference type="EMBL" id="BAABIQ010000028">
    <property type="protein sequence ID" value="GAA4790818.1"/>
    <property type="molecule type" value="Genomic_DNA"/>
</dbReference>
<organism evidence="2 3">
    <name type="scientific">Olivibacter ginsenosidimutans</name>
    <dbReference type="NCBI Taxonomy" id="1176537"/>
    <lineage>
        <taxon>Bacteria</taxon>
        <taxon>Pseudomonadati</taxon>
        <taxon>Bacteroidota</taxon>
        <taxon>Sphingobacteriia</taxon>
        <taxon>Sphingobacteriales</taxon>
        <taxon>Sphingobacteriaceae</taxon>
        <taxon>Olivibacter</taxon>
    </lineage>
</organism>
<keyword evidence="1" id="KW-0175">Coiled coil</keyword>
<name>A0ABP9B691_9SPHI</name>
<dbReference type="Proteomes" id="UP001501411">
    <property type="component" value="Unassembled WGS sequence"/>
</dbReference>